<protein>
    <submittedName>
        <fullName evidence="1">Uncharacterized protein</fullName>
    </submittedName>
</protein>
<name>A0A2H5BM94_9CAUD</name>
<proteinExistence type="predicted"/>
<reference evidence="1 2" key="1">
    <citation type="submission" date="2017-12" db="EMBL/GenBank/DDBJ databases">
        <authorList>
            <person name="Seddoh P.D."/>
            <person name="Alexander B.C."/>
            <person name="Klug H.M."/>
            <person name="Layton S.R."/>
            <person name="Nayek S."/>
            <person name="Bhuiyan S."/>
            <person name="Kim T."/>
            <person name="Hughes L.E."/>
            <person name="Garlena R.A."/>
            <person name="Russell D.A."/>
            <person name="Pope W.H."/>
            <person name="Jacobs-Sera D."/>
            <person name="Hendrix R.W."/>
            <person name="Hatfull G.F."/>
        </authorList>
    </citation>
    <scope>NUCLEOTIDE SEQUENCE [LARGE SCALE GENOMIC DNA]</scope>
</reference>
<dbReference type="EMBL" id="MG663583">
    <property type="protein sequence ID" value="AUG87423.1"/>
    <property type="molecule type" value="Genomic_DNA"/>
</dbReference>
<evidence type="ECO:0000313" key="1">
    <source>
        <dbReference type="EMBL" id="AUG87423.1"/>
    </source>
</evidence>
<accession>A0A2H5BM94</accession>
<dbReference type="Proteomes" id="UP000240699">
    <property type="component" value="Segment"/>
</dbReference>
<evidence type="ECO:0000313" key="2">
    <source>
        <dbReference type="Proteomes" id="UP000240699"/>
    </source>
</evidence>
<sequence length="168" mass="18942">MSTRKDALGVEVEVDDLCLSCPRGKYASKPFVGKVTNVSKTGRVTLKSPLKVSIYAYQRGAPEIEKTGSRMVQARDEEGNLITEDYQGWGGQKYKRPKYVMENYTYMSKDFTVVDHEWQWVKSQGADINLFVLRKGNTDVSNAEDILGFGLIRDGLSLDYETDKPELA</sequence>
<gene>
    <name evidence="1" type="ORF">SEA_PERCASTROPHE_55</name>
</gene>
<organism evidence="1 2">
    <name type="scientific">Streptomyces phage Percastrophe</name>
    <dbReference type="NCBI Taxonomy" id="2060087"/>
    <lineage>
        <taxon>Viruses</taxon>
        <taxon>Duplodnaviria</taxon>
        <taxon>Heunggongvirae</taxon>
        <taxon>Uroviricota</taxon>
        <taxon>Caudoviricetes</taxon>
        <taxon>Beephvirinae</taxon>
        <taxon>Immanueltrevirus</taxon>
        <taxon>Immanueltrevirus immanuel3</taxon>
    </lineage>
</organism>